<evidence type="ECO:0000313" key="3">
    <source>
        <dbReference type="Proteomes" id="UP000076532"/>
    </source>
</evidence>
<proteinExistence type="predicted"/>
<dbReference type="EMBL" id="KV417482">
    <property type="protein sequence ID" value="KZP33504.1"/>
    <property type="molecule type" value="Genomic_DNA"/>
</dbReference>
<protein>
    <submittedName>
        <fullName evidence="2">Uncharacterized protein</fullName>
    </submittedName>
</protein>
<gene>
    <name evidence="2" type="ORF">FIBSPDRAFT_943302</name>
</gene>
<name>A0A166W8Y1_9AGAM</name>
<evidence type="ECO:0000313" key="2">
    <source>
        <dbReference type="EMBL" id="KZP33504.1"/>
    </source>
</evidence>
<feature type="chain" id="PRO_5007881716" evidence="1">
    <location>
        <begin position="22"/>
        <end position="54"/>
    </location>
</feature>
<dbReference type="Proteomes" id="UP000076532">
    <property type="component" value="Unassembled WGS sequence"/>
</dbReference>
<keyword evidence="1" id="KW-0732">Signal</keyword>
<reference evidence="2 3" key="1">
    <citation type="journal article" date="2016" name="Mol. Biol. Evol.">
        <title>Comparative Genomics of Early-Diverging Mushroom-Forming Fungi Provides Insights into the Origins of Lignocellulose Decay Capabilities.</title>
        <authorList>
            <person name="Nagy L.G."/>
            <person name="Riley R."/>
            <person name="Tritt A."/>
            <person name="Adam C."/>
            <person name="Daum C."/>
            <person name="Floudas D."/>
            <person name="Sun H."/>
            <person name="Yadav J.S."/>
            <person name="Pangilinan J."/>
            <person name="Larsson K.H."/>
            <person name="Matsuura K."/>
            <person name="Barry K."/>
            <person name="Labutti K."/>
            <person name="Kuo R."/>
            <person name="Ohm R.A."/>
            <person name="Bhattacharya S.S."/>
            <person name="Shirouzu T."/>
            <person name="Yoshinaga Y."/>
            <person name="Martin F.M."/>
            <person name="Grigoriev I.V."/>
            <person name="Hibbett D.S."/>
        </authorList>
    </citation>
    <scope>NUCLEOTIDE SEQUENCE [LARGE SCALE GENOMIC DNA]</scope>
    <source>
        <strain evidence="2 3">CBS 109695</strain>
    </source>
</reference>
<organism evidence="2 3">
    <name type="scientific">Athelia psychrophila</name>
    <dbReference type="NCBI Taxonomy" id="1759441"/>
    <lineage>
        <taxon>Eukaryota</taxon>
        <taxon>Fungi</taxon>
        <taxon>Dikarya</taxon>
        <taxon>Basidiomycota</taxon>
        <taxon>Agaricomycotina</taxon>
        <taxon>Agaricomycetes</taxon>
        <taxon>Agaricomycetidae</taxon>
        <taxon>Atheliales</taxon>
        <taxon>Atheliaceae</taxon>
        <taxon>Athelia</taxon>
    </lineage>
</organism>
<accession>A0A166W8Y1</accession>
<dbReference type="AlphaFoldDB" id="A0A166W8Y1"/>
<keyword evidence="3" id="KW-1185">Reference proteome</keyword>
<feature type="signal peptide" evidence="1">
    <location>
        <begin position="1"/>
        <end position="21"/>
    </location>
</feature>
<evidence type="ECO:0000256" key="1">
    <source>
        <dbReference type="SAM" id="SignalP"/>
    </source>
</evidence>
<sequence length="54" mass="5624">MQFFKSTLFIAVAAAASLVAATPSPATEACADYGYKCTYNTDCCSDECIASVCV</sequence>